<dbReference type="Proteomes" id="UP000318582">
    <property type="component" value="Unassembled WGS sequence"/>
</dbReference>
<evidence type="ECO:0000256" key="1">
    <source>
        <dbReference type="SAM" id="MobiDB-lite"/>
    </source>
</evidence>
<organism evidence="2 3">
    <name type="scientific">Powellomyces hirtus</name>
    <dbReference type="NCBI Taxonomy" id="109895"/>
    <lineage>
        <taxon>Eukaryota</taxon>
        <taxon>Fungi</taxon>
        <taxon>Fungi incertae sedis</taxon>
        <taxon>Chytridiomycota</taxon>
        <taxon>Chytridiomycota incertae sedis</taxon>
        <taxon>Chytridiomycetes</taxon>
        <taxon>Spizellomycetales</taxon>
        <taxon>Powellomycetaceae</taxon>
        <taxon>Powellomyces</taxon>
    </lineage>
</organism>
<feature type="region of interest" description="Disordered" evidence="1">
    <location>
        <begin position="308"/>
        <end position="404"/>
    </location>
</feature>
<keyword evidence="3" id="KW-1185">Reference proteome</keyword>
<feature type="compositionally biased region" description="Low complexity" evidence="1">
    <location>
        <begin position="327"/>
        <end position="338"/>
    </location>
</feature>
<dbReference type="AlphaFoldDB" id="A0A507E017"/>
<dbReference type="EMBL" id="QEAQ01000055">
    <property type="protein sequence ID" value="TPX57244.1"/>
    <property type="molecule type" value="Genomic_DNA"/>
</dbReference>
<sequence>MAFDDQEQTTPTSSRELADMLSSMVLSPSPLSPDQQHSQSHHQGARRLFRRQSSGPLTEASSVEDASTEPDHEDHDNKHMLQAIPSFGSPLTPGQRAAALFGVSGGGSTSHSAVAPMAYGGSSSPRDMDSDDIPALPQRSHWARNGMSKPLARPRASFQRTWTFTLAGQPGDSLTGPMGYDNQQTAASSLPHPPGTPDPRRRLARNHTAPVRASSEPSSSSAAFRFTAFSTPQQVAGTKRPCTTPPSRSPIRCHSFSPTSLSIVKSSRSDISHPRTQQGRLPRAPGKRTRRLLPASSLYFTQMNTVSLSSPSRLPSAHDCSQEHCRGGCASASSSRSAPLTKRPRRAGSESEIMTHPGRRRPPRHGSVPMSPPTPCPKNDPLPGPSAFPPRGTFARSLSMTDPNDLGLRPVTQHPLDTHTSPSFSHAGTPMDVLFAMHPPPDPMSPCGKQAERVQAARAVDMLAQRMEQGLALR</sequence>
<feature type="compositionally biased region" description="Polar residues" evidence="1">
    <location>
        <begin position="51"/>
        <end position="65"/>
    </location>
</feature>
<evidence type="ECO:0000313" key="2">
    <source>
        <dbReference type="EMBL" id="TPX57244.1"/>
    </source>
</evidence>
<gene>
    <name evidence="2" type="ORF">PhCBS80983_g03952</name>
</gene>
<proteinExistence type="predicted"/>
<evidence type="ECO:0000313" key="3">
    <source>
        <dbReference type="Proteomes" id="UP000318582"/>
    </source>
</evidence>
<feature type="compositionally biased region" description="Basic and acidic residues" evidence="1">
    <location>
        <begin position="69"/>
        <end position="79"/>
    </location>
</feature>
<feature type="compositionally biased region" description="Low complexity" evidence="1">
    <location>
        <begin position="20"/>
        <end position="38"/>
    </location>
</feature>
<feature type="compositionally biased region" description="Low complexity" evidence="1">
    <location>
        <begin position="213"/>
        <end position="231"/>
    </location>
</feature>
<name>A0A507E017_9FUNG</name>
<comment type="caution">
    <text evidence="2">The sequence shown here is derived from an EMBL/GenBank/DDBJ whole genome shotgun (WGS) entry which is preliminary data.</text>
</comment>
<accession>A0A507E017</accession>
<feature type="compositionally biased region" description="Basic residues" evidence="1">
    <location>
        <begin position="39"/>
        <end position="50"/>
    </location>
</feature>
<feature type="region of interest" description="Disordered" evidence="1">
    <location>
        <begin position="166"/>
        <end position="289"/>
    </location>
</feature>
<feature type="region of interest" description="Disordered" evidence="1">
    <location>
        <begin position="1"/>
        <end position="153"/>
    </location>
</feature>
<protein>
    <submittedName>
        <fullName evidence="2">Uncharacterized protein</fullName>
    </submittedName>
</protein>
<reference evidence="2 3" key="1">
    <citation type="journal article" date="2019" name="Sci. Rep.">
        <title>Comparative genomics of chytrid fungi reveal insights into the obligate biotrophic and pathogenic lifestyle of Synchytrium endobioticum.</title>
        <authorList>
            <person name="van de Vossenberg B.T.L.H."/>
            <person name="Warris S."/>
            <person name="Nguyen H.D.T."/>
            <person name="van Gent-Pelzer M.P.E."/>
            <person name="Joly D.L."/>
            <person name="van de Geest H.C."/>
            <person name="Bonants P.J.M."/>
            <person name="Smith D.S."/>
            <person name="Levesque C.A."/>
            <person name="van der Lee T.A.J."/>
        </authorList>
    </citation>
    <scope>NUCLEOTIDE SEQUENCE [LARGE SCALE GENOMIC DNA]</scope>
    <source>
        <strain evidence="2 3">CBS 809.83</strain>
    </source>
</reference>
<feature type="compositionally biased region" description="Pro residues" evidence="1">
    <location>
        <begin position="370"/>
        <end position="388"/>
    </location>
</feature>
<feature type="compositionally biased region" description="Polar residues" evidence="1">
    <location>
        <begin position="256"/>
        <end position="266"/>
    </location>
</feature>